<feature type="compositionally biased region" description="Polar residues" evidence="1">
    <location>
        <begin position="316"/>
        <end position="327"/>
    </location>
</feature>
<organism evidence="2 3">
    <name type="scientific">Fusarium culmorum</name>
    <dbReference type="NCBI Taxonomy" id="5516"/>
    <lineage>
        <taxon>Eukaryota</taxon>
        <taxon>Fungi</taxon>
        <taxon>Dikarya</taxon>
        <taxon>Ascomycota</taxon>
        <taxon>Pezizomycotina</taxon>
        <taxon>Sordariomycetes</taxon>
        <taxon>Hypocreomycetidae</taxon>
        <taxon>Hypocreales</taxon>
        <taxon>Nectriaceae</taxon>
        <taxon>Fusarium</taxon>
    </lineage>
</organism>
<feature type="compositionally biased region" description="Basic and acidic residues" evidence="1">
    <location>
        <begin position="641"/>
        <end position="682"/>
    </location>
</feature>
<evidence type="ECO:0000313" key="3">
    <source>
        <dbReference type="Proteomes" id="UP000241587"/>
    </source>
</evidence>
<feature type="region of interest" description="Disordered" evidence="1">
    <location>
        <begin position="641"/>
        <end position="720"/>
    </location>
</feature>
<proteinExistence type="predicted"/>
<dbReference type="OMA" id="LLRITDW"/>
<feature type="compositionally biased region" description="Polar residues" evidence="1">
    <location>
        <begin position="68"/>
        <end position="81"/>
    </location>
</feature>
<feature type="compositionally biased region" description="Basic and acidic residues" evidence="1">
    <location>
        <begin position="348"/>
        <end position="360"/>
    </location>
</feature>
<feature type="compositionally biased region" description="Basic residues" evidence="1">
    <location>
        <begin position="686"/>
        <end position="696"/>
    </location>
</feature>
<dbReference type="OrthoDB" id="5236024at2759"/>
<name>A0A2T4GDX1_FUSCU</name>
<feature type="region of interest" description="Disordered" evidence="1">
    <location>
        <begin position="168"/>
        <end position="384"/>
    </location>
</feature>
<reference evidence="2 3" key="1">
    <citation type="submission" date="2018-02" db="EMBL/GenBank/DDBJ databases">
        <title>Fusarium culmorum secondary metabolites in fungal-bacterial-plant interactions.</title>
        <authorList>
            <person name="Schmidt R."/>
        </authorList>
    </citation>
    <scope>NUCLEOTIDE SEQUENCE [LARGE SCALE GENOMIC DNA]</scope>
    <source>
        <strain evidence="2 3">PV</strain>
    </source>
</reference>
<evidence type="ECO:0000313" key="2">
    <source>
        <dbReference type="EMBL" id="PTD01768.1"/>
    </source>
</evidence>
<feature type="region of interest" description="Disordered" evidence="1">
    <location>
        <begin position="34"/>
        <end position="145"/>
    </location>
</feature>
<protein>
    <submittedName>
        <fullName evidence="2">Uncharacterized protein</fullName>
    </submittedName>
</protein>
<dbReference type="EMBL" id="PVEM01000028">
    <property type="protein sequence ID" value="PTD01768.1"/>
    <property type="molecule type" value="Genomic_DNA"/>
</dbReference>
<feature type="compositionally biased region" description="Polar residues" evidence="1">
    <location>
        <begin position="276"/>
        <end position="287"/>
    </location>
</feature>
<comment type="caution">
    <text evidence="2">The sequence shown here is derived from an EMBL/GenBank/DDBJ whole genome shotgun (WGS) entry which is preliminary data.</text>
</comment>
<feature type="compositionally biased region" description="Acidic residues" evidence="1">
    <location>
        <begin position="121"/>
        <end position="140"/>
    </location>
</feature>
<dbReference type="AlphaFoldDB" id="A0A2T4GDX1"/>
<accession>A0A2T4GDX1</accession>
<sequence>MARPRSKGSTFGSSTIEPEAIARTRSNVAIRHLPRSAVPVPSIEVESSPLVRKTRQRSTKSTRSQVQPSSSKSRVTRSMTGNEPHYELSPAPPRKRRSDVDAAQEQLQKRQRSTSHRSAEQEDLTQPDQQNEEVDQDEESIPSLEFLDGINKNIGASVVLNRRPSLLSNASVENPAENDDGGALSHIDTSQEIQFEETTIAAPEEIRQSQSLVRDLDELEAILEQHEAVPEAPQSAQPVPQPSSPQSEPQQSSQRKITRPKKRASYYEHNPGPDSPDQSAQPTSSRNFHVDETIYDVPESPPRPSNQTILVEKSQKAPTSTGGNNSKMKQKQRSSQSRQRRSNVSTQHQDDEQRREHSQEESEESGNDGSHFGDSEPEINQQDPLPVVDDSLLLDAPPPDSQEAGSTPTTLIKRVYVQKLVHIMTLRGWMGKRFWKDDFLDYAADKSDKLAAQPDYPVSSVRILAKLFDLYELCKEIPKSPQIDQLAYLREHAPEFSNLVSNLRHTIDSSTSNINNIMKGGDPSRMEVGYRFVMKLQQRIIPMLVLLLDTAFEAGCGASLENAAKASQQTGEFTVYMLEPLERAAGWARRLSQTVEGWYELHPPKREEDQADDAQTNRAAFRSAVVTLKLELGKARRYLEKPRPAPEELMRKDEDVRREREAKQRERREKHTLQMQRFKDSIQRINPHRRPAKRRPIRQEVPVPRRTSPPRPAPSQPLSEQEYYERHGWHYWEDDQILTLIRTTAHPNYENFQRMLPDRSPEELRERSGYLKLVVRDKYQRRGITPPGFCVDED</sequence>
<feature type="compositionally biased region" description="Polar residues" evidence="1">
    <location>
        <begin position="187"/>
        <end position="197"/>
    </location>
</feature>
<feature type="compositionally biased region" description="Low complexity" evidence="1">
    <location>
        <begin position="230"/>
        <end position="254"/>
    </location>
</feature>
<dbReference type="Proteomes" id="UP000241587">
    <property type="component" value="Unassembled WGS sequence"/>
</dbReference>
<gene>
    <name evidence="2" type="ORF">FCULG_00010561</name>
</gene>
<evidence type="ECO:0000256" key="1">
    <source>
        <dbReference type="SAM" id="MobiDB-lite"/>
    </source>
</evidence>
<keyword evidence="3" id="KW-1185">Reference proteome</keyword>